<sequence>MGNVTSNVAAKFAFFPPDPPTYDVLEEEEGRLVVPGVTGDKNMDVHTLDTKAGNKVVAMFWKHPFARFTLLYSHGNAADLGQMHELFIELGAHLRVNIMWLETLAFVLMFCFLMKFKGIVDLNQHEEEVQKPKGMQKLKVAELAEEEERWS</sequence>
<proteinExistence type="predicted"/>
<accession>A0AAV2GK84</accession>
<dbReference type="AlphaFoldDB" id="A0AAV2GK84"/>
<organism evidence="1 2">
    <name type="scientific">Linum trigynum</name>
    <dbReference type="NCBI Taxonomy" id="586398"/>
    <lineage>
        <taxon>Eukaryota</taxon>
        <taxon>Viridiplantae</taxon>
        <taxon>Streptophyta</taxon>
        <taxon>Embryophyta</taxon>
        <taxon>Tracheophyta</taxon>
        <taxon>Spermatophyta</taxon>
        <taxon>Magnoliopsida</taxon>
        <taxon>eudicotyledons</taxon>
        <taxon>Gunneridae</taxon>
        <taxon>Pentapetalae</taxon>
        <taxon>rosids</taxon>
        <taxon>fabids</taxon>
        <taxon>Malpighiales</taxon>
        <taxon>Linaceae</taxon>
        <taxon>Linum</taxon>
    </lineage>
</organism>
<reference evidence="1 2" key="1">
    <citation type="submission" date="2024-04" db="EMBL/GenBank/DDBJ databases">
        <authorList>
            <person name="Fracassetti M."/>
        </authorList>
    </citation>
    <scope>NUCLEOTIDE SEQUENCE [LARGE SCALE GENOMIC DNA]</scope>
</reference>
<evidence type="ECO:0000313" key="2">
    <source>
        <dbReference type="Proteomes" id="UP001497516"/>
    </source>
</evidence>
<dbReference type="EMBL" id="OZ034822">
    <property type="protein sequence ID" value="CAL1410881.1"/>
    <property type="molecule type" value="Genomic_DNA"/>
</dbReference>
<dbReference type="Proteomes" id="UP001497516">
    <property type="component" value="Chromosome 9"/>
</dbReference>
<evidence type="ECO:0000313" key="1">
    <source>
        <dbReference type="EMBL" id="CAL1410881.1"/>
    </source>
</evidence>
<keyword evidence="2" id="KW-1185">Reference proteome</keyword>
<protein>
    <submittedName>
        <fullName evidence="1">Uncharacterized protein</fullName>
    </submittedName>
</protein>
<name>A0AAV2GK84_9ROSI</name>
<gene>
    <name evidence="1" type="ORF">LTRI10_LOCUS50268</name>
</gene>
<dbReference type="PANTHER" id="PTHR12277">
    <property type="entry name" value="ALPHA/BETA HYDROLASE DOMAIN-CONTAINING PROTEIN"/>
    <property type="match status" value="1"/>
</dbReference>
<dbReference type="PANTHER" id="PTHR12277:SF167">
    <property type="entry name" value="ALPHA_BETA-HYDROLASES SUPERFAMILY PROTEIN"/>
    <property type="match status" value="1"/>
</dbReference>